<dbReference type="EMBL" id="JBBHLI010000002">
    <property type="protein sequence ID" value="MEK9500411.1"/>
    <property type="molecule type" value="Genomic_DNA"/>
</dbReference>
<evidence type="ECO:0000256" key="6">
    <source>
        <dbReference type="ARBA" id="ARBA00023306"/>
    </source>
</evidence>
<comment type="subcellular location">
    <subcellularLocation>
        <location evidence="1">Cytoplasm</location>
    </subcellularLocation>
</comment>
<evidence type="ECO:0000256" key="5">
    <source>
        <dbReference type="ARBA" id="ARBA00023210"/>
    </source>
</evidence>
<keyword evidence="3" id="KW-0963">Cytoplasm</keyword>
<evidence type="ECO:0000256" key="1">
    <source>
        <dbReference type="ARBA" id="ARBA00004496"/>
    </source>
</evidence>
<protein>
    <recommendedName>
        <fullName evidence="2">Cell division protein ZapA</fullName>
    </recommendedName>
    <alternativeName>
        <fullName evidence="9">Z ring-associated protein ZapA</fullName>
    </alternativeName>
</protein>
<evidence type="ECO:0000256" key="7">
    <source>
        <dbReference type="ARBA" id="ARBA00024910"/>
    </source>
</evidence>
<comment type="caution">
    <text evidence="10">The sequence shown here is derived from an EMBL/GenBank/DDBJ whole genome shotgun (WGS) entry which is preliminary data.</text>
</comment>
<gene>
    <name evidence="10" type="ORF">WI372_05440</name>
</gene>
<accession>A0ABU9E6R1</accession>
<evidence type="ECO:0000313" key="11">
    <source>
        <dbReference type="Proteomes" id="UP001484239"/>
    </source>
</evidence>
<dbReference type="PANTHER" id="PTHR34981">
    <property type="entry name" value="CELL DIVISION PROTEIN ZAPA"/>
    <property type="match status" value="1"/>
</dbReference>
<organism evidence="10 11">
    <name type="scientific">Gaopeijia maritima</name>
    <dbReference type="NCBI Taxonomy" id="3119007"/>
    <lineage>
        <taxon>Bacteria</taxon>
        <taxon>Pseudomonadati</taxon>
        <taxon>Gemmatimonadota</taxon>
        <taxon>Longimicrobiia</taxon>
        <taxon>Gaopeijiales</taxon>
        <taxon>Gaopeijiaceae</taxon>
        <taxon>Gaopeijia</taxon>
    </lineage>
</organism>
<keyword evidence="6" id="KW-0131">Cell cycle</keyword>
<dbReference type="InterPro" id="IPR007838">
    <property type="entry name" value="Cell_div_ZapA-like"/>
</dbReference>
<sequence length="97" mass="10992">MSDRRAVTVRIAGEEHAIRSSAPAEYTRRCARLVDDRITEIRRRSTLVEGHRAAILAALSITDEFFQAQEELRELRMQVAERAGALTTRIDEALPDD</sequence>
<dbReference type="SUPFAM" id="SSF102829">
    <property type="entry name" value="Cell division protein ZapA-like"/>
    <property type="match status" value="1"/>
</dbReference>
<evidence type="ECO:0000256" key="9">
    <source>
        <dbReference type="ARBA" id="ARBA00033158"/>
    </source>
</evidence>
<keyword evidence="5" id="KW-0717">Septation</keyword>
<dbReference type="GO" id="GO:0051301">
    <property type="term" value="P:cell division"/>
    <property type="evidence" value="ECO:0007669"/>
    <property type="project" value="UniProtKB-KW"/>
</dbReference>
<dbReference type="InterPro" id="IPR042233">
    <property type="entry name" value="Cell_div_ZapA_N"/>
</dbReference>
<proteinExistence type="predicted"/>
<evidence type="ECO:0000313" key="10">
    <source>
        <dbReference type="EMBL" id="MEK9500411.1"/>
    </source>
</evidence>
<keyword evidence="4 10" id="KW-0132">Cell division</keyword>
<comment type="function">
    <text evidence="7">Activator of cell division through the inhibition of FtsZ GTPase activity, therefore promoting FtsZ assembly into bundles of protofilaments necessary for the formation of the division Z ring. It is recruited early at mid-cell but it is not essential for cell division.</text>
</comment>
<evidence type="ECO:0000256" key="4">
    <source>
        <dbReference type="ARBA" id="ARBA00022618"/>
    </source>
</evidence>
<evidence type="ECO:0000256" key="8">
    <source>
        <dbReference type="ARBA" id="ARBA00026068"/>
    </source>
</evidence>
<dbReference type="Proteomes" id="UP001484239">
    <property type="component" value="Unassembled WGS sequence"/>
</dbReference>
<dbReference type="RefSeq" id="WP_405274960.1">
    <property type="nucleotide sequence ID" value="NZ_CP144380.1"/>
</dbReference>
<name>A0ABU9E6R1_9BACT</name>
<keyword evidence="11" id="KW-1185">Reference proteome</keyword>
<reference evidence="10 11" key="1">
    <citation type="submission" date="2024-02" db="EMBL/GenBank/DDBJ databases">
        <title>A novel Gemmatimonadota bacterium.</title>
        <authorList>
            <person name="Du Z.-J."/>
            <person name="Ye Y.-Q."/>
        </authorList>
    </citation>
    <scope>NUCLEOTIDE SEQUENCE [LARGE SCALE GENOMIC DNA]</scope>
    <source>
        <strain evidence="10 11">DH-20</strain>
    </source>
</reference>
<comment type="subunit">
    <text evidence="8">Homodimer. Interacts with FtsZ.</text>
</comment>
<dbReference type="Pfam" id="PF05164">
    <property type="entry name" value="ZapA"/>
    <property type="match status" value="1"/>
</dbReference>
<evidence type="ECO:0000256" key="2">
    <source>
        <dbReference type="ARBA" id="ARBA00015195"/>
    </source>
</evidence>
<dbReference type="Gene3D" id="3.30.160.880">
    <property type="entry name" value="Cell division protein ZapA protomer, N-terminal domain"/>
    <property type="match status" value="1"/>
</dbReference>
<dbReference type="InterPro" id="IPR036192">
    <property type="entry name" value="Cell_div_ZapA-like_sf"/>
</dbReference>
<dbReference type="Gene3D" id="1.20.5.50">
    <property type="match status" value="1"/>
</dbReference>
<dbReference type="PANTHER" id="PTHR34981:SF1">
    <property type="entry name" value="CELL DIVISION PROTEIN ZAPA"/>
    <property type="match status" value="1"/>
</dbReference>
<evidence type="ECO:0000256" key="3">
    <source>
        <dbReference type="ARBA" id="ARBA00022490"/>
    </source>
</evidence>